<accession>A0ABY7KE07</accession>
<dbReference type="InterPro" id="IPR011764">
    <property type="entry name" value="Biotin_carboxylation_dom"/>
</dbReference>
<keyword evidence="11" id="KW-1185">Reference proteome</keyword>
<evidence type="ECO:0000256" key="1">
    <source>
        <dbReference type="ARBA" id="ARBA00003761"/>
    </source>
</evidence>
<keyword evidence="3" id="KW-0436">Ligase</keyword>
<gene>
    <name evidence="10" type="ORF">STRCI_003014</name>
</gene>
<dbReference type="SUPFAM" id="SSF56059">
    <property type="entry name" value="Glutathione synthetase ATP-binding domain-like"/>
    <property type="match status" value="1"/>
</dbReference>
<evidence type="ECO:0000256" key="6">
    <source>
        <dbReference type="ARBA" id="ARBA00048600"/>
    </source>
</evidence>
<dbReference type="Proteomes" id="UP001164439">
    <property type="component" value="Chromosome"/>
</dbReference>
<organism evidence="10 11">
    <name type="scientific">Streptomyces cinnabarinus</name>
    <dbReference type="NCBI Taxonomy" id="67287"/>
    <lineage>
        <taxon>Bacteria</taxon>
        <taxon>Bacillati</taxon>
        <taxon>Actinomycetota</taxon>
        <taxon>Actinomycetes</taxon>
        <taxon>Kitasatosporales</taxon>
        <taxon>Streptomycetaceae</taxon>
        <taxon>Streptomyces</taxon>
    </lineage>
</organism>
<dbReference type="Gene3D" id="3.30.470.20">
    <property type="entry name" value="ATP-grasp fold, B domain"/>
    <property type="match status" value="1"/>
</dbReference>
<evidence type="ECO:0000256" key="3">
    <source>
        <dbReference type="ARBA" id="ARBA00022598"/>
    </source>
</evidence>
<dbReference type="InterPro" id="IPR005482">
    <property type="entry name" value="Biotin_COase_C"/>
</dbReference>
<dbReference type="EC" id="6.3.4.14" evidence="2"/>
<dbReference type="Pfam" id="PF02786">
    <property type="entry name" value="CPSase_L_D2"/>
    <property type="match status" value="1"/>
</dbReference>
<dbReference type="PANTHER" id="PTHR48095">
    <property type="entry name" value="PYRUVATE CARBOXYLASE SUBUNIT A"/>
    <property type="match status" value="1"/>
</dbReference>
<evidence type="ECO:0000259" key="8">
    <source>
        <dbReference type="PROSITE" id="PS50975"/>
    </source>
</evidence>
<evidence type="ECO:0000313" key="10">
    <source>
        <dbReference type="EMBL" id="WAZ21815.1"/>
    </source>
</evidence>
<feature type="domain" description="Biotin carboxylation" evidence="9">
    <location>
        <begin position="1"/>
        <end position="428"/>
    </location>
</feature>
<dbReference type="InterPro" id="IPR005481">
    <property type="entry name" value="BC-like_N"/>
</dbReference>
<dbReference type="PANTHER" id="PTHR48095:SF2">
    <property type="entry name" value="BIOTIN CARBOXYLASE, CHLOROPLASTIC"/>
    <property type="match status" value="1"/>
</dbReference>
<dbReference type="InterPro" id="IPR011761">
    <property type="entry name" value="ATP-grasp"/>
</dbReference>
<dbReference type="RefSeq" id="WP_269659453.1">
    <property type="nucleotide sequence ID" value="NZ_CP114413.1"/>
</dbReference>
<sequence>MERVLIAGRGAIAARAVRSARAAGLSPVAVVSAADPQQAHARAADAVEPLDGTGNPYDDVERIVAAAVRAGAALVHPGHGALAEDPELPSRLAREGIGCAGAGPELLTTAGDKSLAVAAAERLGVPVLPHATGRDAITELVSRAGFPLVLKPRGGCYGQGVQVVRSAADVARVLATDPGPGAPTWYAERYVEDARIVGVTVAVDHAGRVAHLGDRESLLVEGHLKLLDAAPVLDAPAAWAAAMRAHTQVLAEGLGFRGVSSVEFVVGPDGYHFLEINPRLTGAYRMCEVQTGHDVIALQLDLARGRSLDPAVLRYDPAAHVAEARLFVRPGTPRPGRLTALRLAEHPGVSYACTLDADRPVRHESMLVQALATADGREEAVRRTVTALAASEVSGIRHYGDALASWFAQRATTRVRHHGSPPIPRRVR</sequence>
<dbReference type="Pfam" id="PF00289">
    <property type="entry name" value="Biotin_carb_N"/>
    <property type="match status" value="1"/>
</dbReference>
<keyword evidence="5 7" id="KW-0067">ATP-binding</keyword>
<evidence type="ECO:0000256" key="4">
    <source>
        <dbReference type="ARBA" id="ARBA00022741"/>
    </source>
</evidence>
<reference evidence="10" key="1">
    <citation type="submission" date="2022-12" db="EMBL/GenBank/DDBJ databases">
        <authorList>
            <person name="Ruckert C."/>
            <person name="Busche T."/>
            <person name="Kalinowski J."/>
            <person name="Wittmann C."/>
        </authorList>
    </citation>
    <scope>NUCLEOTIDE SEQUENCE</scope>
    <source>
        <strain evidence="10">DSM 40467</strain>
    </source>
</reference>
<keyword evidence="4 7" id="KW-0547">Nucleotide-binding</keyword>
<evidence type="ECO:0000313" key="11">
    <source>
        <dbReference type="Proteomes" id="UP001164439"/>
    </source>
</evidence>
<dbReference type="InterPro" id="IPR011054">
    <property type="entry name" value="Rudment_hybrid_motif"/>
</dbReference>
<evidence type="ECO:0000256" key="7">
    <source>
        <dbReference type="PROSITE-ProRule" id="PRU00409"/>
    </source>
</evidence>
<evidence type="ECO:0000259" key="9">
    <source>
        <dbReference type="PROSITE" id="PS50979"/>
    </source>
</evidence>
<dbReference type="InterPro" id="IPR005479">
    <property type="entry name" value="CPAse_ATP-bd"/>
</dbReference>
<dbReference type="SMART" id="SM00878">
    <property type="entry name" value="Biotin_carb_C"/>
    <property type="match status" value="1"/>
</dbReference>
<comment type="catalytic activity">
    <reaction evidence="6">
        <text>N(6)-biotinyl-L-lysyl-[protein] + hydrogencarbonate + ATP = N(6)-carboxybiotinyl-L-lysyl-[protein] + ADP + phosphate + H(+)</text>
        <dbReference type="Rhea" id="RHEA:13501"/>
        <dbReference type="Rhea" id="RHEA-COMP:10505"/>
        <dbReference type="Rhea" id="RHEA-COMP:10506"/>
        <dbReference type="ChEBI" id="CHEBI:15378"/>
        <dbReference type="ChEBI" id="CHEBI:17544"/>
        <dbReference type="ChEBI" id="CHEBI:30616"/>
        <dbReference type="ChEBI" id="CHEBI:43474"/>
        <dbReference type="ChEBI" id="CHEBI:83144"/>
        <dbReference type="ChEBI" id="CHEBI:83145"/>
        <dbReference type="ChEBI" id="CHEBI:456216"/>
        <dbReference type="EC" id="6.3.4.14"/>
    </reaction>
</comment>
<feature type="domain" description="ATP-grasp" evidence="8">
    <location>
        <begin position="117"/>
        <end position="304"/>
    </location>
</feature>
<evidence type="ECO:0000256" key="2">
    <source>
        <dbReference type="ARBA" id="ARBA00013263"/>
    </source>
</evidence>
<dbReference type="InterPro" id="IPR051602">
    <property type="entry name" value="ACC_Biotin_Carboxylase"/>
</dbReference>
<dbReference type="InterPro" id="IPR016185">
    <property type="entry name" value="PreATP-grasp_dom_sf"/>
</dbReference>
<dbReference type="EMBL" id="CP114413">
    <property type="protein sequence ID" value="WAZ21815.1"/>
    <property type="molecule type" value="Genomic_DNA"/>
</dbReference>
<dbReference type="PROSITE" id="PS50979">
    <property type="entry name" value="BC"/>
    <property type="match status" value="1"/>
</dbReference>
<comment type="function">
    <text evidence="1">This protein is a component of the acetyl coenzyme A carboxylase complex; first, biotin carboxylase catalyzes the carboxylation of the carrier protein and then the transcarboxylase transfers the carboxyl group to form malonyl-CoA.</text>
</comment>
<proteinExistence type="predicted"/>
<name>A0ABY7KE07_9ACTN</name>
<protein>
    <recommendedName>
        <fullName evidence="2">biotin carboxylase</fullName>
        <ecNumber evidence="2">6.3.4.14</ecNumber>
    </recommendedName>
</protein>
<dbReference type="SUPFAM" id="SSF52440">
    <property type="entry name" value="PreATP-grasp domain"/>
    <property type="match status" value="1"/>
</dbReference>
<dbReference type="SUPFAM" id="SSF51246">
    <property type="entry name" value="Rudiment single hybrid motif"/>
    <property type="match status" value="1"/>
</dbReference>
<dbReference type="PROSITE" id="PS00867">
    <property type="entry name" value="CPSASE_2"/>
    <property type="match status" value="1"/>
</dbReference>
<dbReference type="PROSITE" id="PS50975">
    <property type="entry name" value="ATP_GRASP"/>
    <property type="match status" value="1"/>
</dbReference>
<evidence type="ECO:0000256" key="5">
    <source>
        <dbReference type="ARBA" id="ARBA00022840"/>
    </source>
</evidence>